<evidence type="ECO:0000313" key="2">
    <source>
        <dbReference type="EMBL" id="KAH3819345.1"/>
    </source>
</evidence>
<organism evidence="2 3">
    <name type="scientific">Dreissena polymorpha</name>
    <name type="common">Zebra mussel</name>
    <name type="synonym">Mytilus polymorpha</name>
    <dbReference type="NCBI Taxonomy" id="45954"/>
    <lineage>
        <taxon>Eukaryota</taxon>
        <taxon>Metazoa</taxon>
        <taxon>Spiralia</taxon>
        <taxon>Lophotrochozoa</taxon>
        <taxon>Mollusca</taxon>
        <taxon>Bivalvia</taxon>
        <taxon>Autobranchia</taxon>
        <taxon>Heteroconchia</taxon>
        <taxon>Euheterodonta</taxon>
        <taxon>Imparidentia</taxon>
        <taxon>Neoheterodontei</taxon>
        <taxon>Myida</taxon>
        <taxon>Dreissenoidea</taxon>
        <taxon>Dreissenidae</taxon>
        <taxon>Dreissena</taxon>
    </lineage>
</organism>
<proteinExistence type="predicted"/>
<gene>
    <name evidence="2" type="ORF">DPMN_121077</name>
</gene>
<comment type="caution">
    <text evidence="2">The sequence shown here is derived from an EMBL/GenBank/DDBJ whole genome shotgun (WGS) entry which is preliminary data.</text>
</comment>
<dbReference type="EMBL" id="JAIWYP010000005">
    <property type="protein sequence ID" value="KAH3819345.1"/>
    <property type="molecule type" value="Genomic_DNA"/>
</dbReference>
<dbReference type="AlphaFoldDB" id="A0A9D4GQ53"/>
<keyword evidence="3" id="KW-1185">Reference proteome</keyword>
<dbReference type="Proteomes" id="UP000828390">
    <property type="component" value="Unassembled WGS sequence"/>
</dbReference>
<sequence length="71" mass="8895">MERERERERERDEREREERERERREERERKVCERPDTQTYRQTYIFPFETSACAPSYGAERDIHTMKSPSP</sequence>
<reference evidence="2" key="2">
    <citation type="submission" date="2020-11" db="EMBL/GenBank/DDBJ databases">
        <authorList>
            <person name="McCartney M.A."/>
            <person name="Auch B."/>
            <person name="Kono T."/>
            <person name="Mallez S."/>
            <person name="Becker A."/>
            <person name="Gohl D.M."/>
            <person name="Silverstein K.A.T."/>
            <person name="Koren S."/>
            <person name="Bechman K.B."/>
            <person name="Herman A."/>
            <person name="Abrahante J.E."/>
            <person name="Garbe J."/>
        </authorList>
    </citation>
    <scope>NUCLEOTIDE SEQUENCE</scope>
    <source>
        <strain evidence="2">Duluth1</strain>
        <tissue evidence="2">Whole animal</tissue>
    </source>
</reference>
<accession>A0A9D4GQ53</accession>
<evidence type="ECO:0000256" key="1">
    <source>
        <dbReference type="SAM" id="MobiDB-lite"/>
    </source>
</evidence>
<evidence type="ECO:0000313" key="3">
    <source>
        <dbReference type="Proteomes" id="UP000828390"/>
    </source>
</evidence>
<feature type="region of interest" description="Disordered" evidence="1">
    <location>
        <begin position="1"/>
        <end position="37"/>
    </location>
</feature>
<reference evidence="2" key="1">
    <citation type="journal article" date="2019" name="bioRxiv">
        <title>The Genome of the Zebra Mussel, Dreissena polymorpha: A Resource for Invasive Species Research.</title>
        <authorList>
            <person name="McCartney M.A."/>
            <person name="Auch B."/>
            <person name="Kono T."/>
            <person name="Mallez S."/>
            <person name="Zhang Y."/>
            <person name="Obille A."/>
            <person name="Becker A."/>
            <person name="Abrahante J.E."/>
            <person name="Garbe J."/>
            <person name="Badalamenti J.P."/>
            <person name="Herman A."/>
            <person name="Mangelson H."/>
            <person name="Liachko I."/>
            <person name="Sullivan S."/>
            <person name="Sone E.D."/>
            <person name="Koren S."/>
            <person name="Silverstein K.A.T."/>
            <person name="Beckman K.B."/>
            <person name="Gohl D.M."/>
        </authorList>
    </citation>
    <scope>NUCLEOTIDE SEQUENCE</scope>
    <source>
        <strain evidence="2">Duluth1</strain>
        <tissue evidence="2">Whole animal</tissue>
    </source>
</reference>
<name>A0A9D4GQ53_DREPO</name>
<protein>
    <submittedName>
        <fullName evidence="2">Uncharacterized protein</fullName>
    </submittedName>
</protein>
<feature type="compositionally biased region" description="Basic and acidic residues" evidence="1">
    <location>
        <begin position="1"/>
        <end position="36"/>
    </location>
</feature>